<dbReference type="InterPro" id="IPR003439">
    <property type="entry name" value="ABC_transporter-like_ATP-bd"/>
</dbReference>
<comment type="subcellular location">
    <subcellularLocation>
        <location evidence="1">Cell inner membrane</location>
        <topology evidence="1">Multi-pass membrane protein</topology>
    </subcellularLocation>
</comment>
<keyword evidence="5 11" id="KW-0812">Transmembrane</keyword>
<dbReference type="SUPFAM" id="SSF52540">
    <property type="entry name" value="P-loop containing nucleoside triphosphate hydrolases"/>
    <property type="match status" value="1"/>
</dbReference>
<proteinExistence type="inferred from homology"/>
<dbReference type="CDD" id="cd03255">
    <property type="entry name" value="ABC_MJ0796_LolCDE_FtsE"/>
    <property type="match status" value="1"/>
</dbReference>
<evidence type="ECO:0000256" key="10">
    <source>
        <dbReference type="ARBA" id="ARBA00038388"/>
    </source>
</evidence>
<comment type="similarity">
    <text evidence="10">Belongs to the ABC transporter superfamily. Macrolide exporter (TC 3.A.1.122) family.</text>
</comment>
<evidence type="ECO:0000256" key="8">
    <source>
        <dbReference type="ARBA" id="ARBA00022989"/>
    </source>
</evidence>
<keyword evidence="7" id="KW-0067">ATP-binding</keyword>
<dbReference type="InterPro" id="IPR003838">
    <property type="entry name" value="ABC3_permease_C"/>
</dbReference>
<keyword evidence="4" id="KW-0997">Cell inner membrane</keyword>
<dbReference type="PANTHER" id="PTHR42798">
    <property type="entry name" value="LIPOPROTEIN-RELEASING SYSTEM ATP-BINDING PROTEIN LOLD"/>
    <property type="match status" value="1"/>
</dbReference>
<evidence type="ECO:0000256" key="4">
    <source>
        <dbReference type="ARBA" id="ARBA00022519"/>
    </source>
</evidence>
<dbReference type="InterPro" id="IPR017871">
    <property type="entry name" value="ABC_transporter-like_CS"/>
</dbReference>
<dbReference type="PROSITE" id="PS00211">
    <property type="entry name" value="ABC_TRANSPORTER_1"/>
    <property type="match status" value="1"/>
</dbReference>
<dbReference type="PROSITE" id="PS50893">
    <property type="entry name" value="ABC_TRANSPORTER_2"/>
    <property type="match status" value="1"/>
</dbReference>
<feature type="transmembrane region" description="Helical" evidence="11">
    <location>
        <begin position="557"/>
        <end position="582"/>
    </location>
</feature>
<dbReference type="InterPro" id="IPR003593">
    <property type="entry name" value="AAA+_ATPase"/>
</dbReference>
<keyword evidence="2" id="KW-0813">Transport</keyword>
<dbReference type="Gene3D" id="3.40.50.300">
    <property type="entry name" value="P-loop containing nucleotide triphosphate hydrolases"/>
    <property type="match status" value="1"/>
</dbReference>
<feature type="transmembrane region" description="Helical" evidence="11">
    <location>
        <begin position="266"/>
        <end position="286"/>
    </location>
</feature>
<evidence type="ECO:0000313" key="13">
    <source>
        <dbReference type="EMBL" id="PMP29952.1"/>
    </source>
</evidence>
<feature type="domain" description="ABC transporter" evidence="12">
    <location>
        <begin position="4"/>
        <end position="242"/>
    </location>
</feature>
<evidence type="ECO:0000259" key="12">
    <source>
        <dbReference type="PROSITE" id="PS50893"/>
    </source>
</evidence>
<feature type="transmembrane region" description="Helical" evidence="11">
    <location>
        <begin position="594"/>
        <end position="616"/>
    </location>
</feature>
<comment type="caution">
    <text evidence="13">The sequence shown here is derived from an EMBL/GenBank/DDBJ whole genome shotgun (WGS) entry which is preliminary data.</text>
</comment>
<dbReference type="Pfam" id="PF12704">
    <property type="entry name" value="MacB_PCD"/>
    <property type="match status" value="1"/>
</dbReference>
<dbReference type="Pfam" id="PF00005">
    <property type="entry name" value="ABC_tran"/>
    <property type="match status" value="1"/>
</dbReference>
<dbReference type="SMART" id="SM00382">
    <property type="entry name" value="AAA"/>
    <property type="match status" value="1"/>
</dbReference>
<organism evidence="13">
    <name type="scientific">Vibrio cyclitrophicus</name>
    <dbReference type="NCBI Taxonomy" id="47951"/>
    <lineage>
        <taxon>Bacteria</taxon>
        <taxon>Pseudomonadati</taxon>
        <taxon>Pseudomonadota</taxon>
        <taxon>Gammaproteobacteria</taxon>
        <taxon>Vibrionales</taxon>
        <taxon>Vibrionaceae</taxon>
        <taxon>Vibrio</taxon>
    </lineage>
</organism>
<dbReference type="AlphaFoldDB" id="A0A7Z1MK71"/>
<evidence type="ECO:0000256" key="7">
    <source>
        <dbReference type="ARBA" id="ARBA00022840"/>
    </source>
</evidence>
<evidence type="ECO:0000256" key="3">
    <source>
        <dbReference type="ARBA" id="ARBA00022475"/>
    </source>
</evidence>
<dbReference type="GO" id="GO:0016887">
    <property type="term" value="F:ATP hydrolysis activity"/>
    <property type="evidence" value="ECO:0007669"/>
    <property type="project" value="InterPro"/>
</dbReference>
<protein>
    <recommendedName>
        <fullName evidence="12">ABC transporter domain-containing protein</fullName>
    </recommendedName>
</protein>
<dbReference type="GO" id="GO:0022857">
    <property type="term" value="F:transmembrane transporter activity"/>
    <property type="evidence" value="ECO:0007669"/>
    <property type="project" value="UniProtKB-ARBA"/>
</dbReference>
<accession>A0A7Z1MK71</accession>
<reference evidence="13" key="1">
    <citation type="submission" date="2016-07" db="EMBL/GenBank/DDBJ databases">
        <authorList>
            <person name="Kauffman K."/>
            <person name="Arevalo P."/>
            <person name="Polz M.F."/>
        </authorList>
    </citation>
    <scope>NUCLEOTIDE SEQUENCE</scope>
    <source>
        <strain evidence="13">10N.222.46.E12</strain>
    </source>
</reference>
<dbReference type="GO" id="GO:0005524">
    <property type="term" value="F:ATP binding"/>
    <property type="evidence" value="ECO:0007669"/>
    <property type="project" value="UniProtKB-KW"/>
</dbReference>
<sequence>MPLIKIRNLTKSFHKNSNNTVVLDKIDLDIHEGELVAIVGSSGSGKSTLMNIISGLDSNWSGDYHLDSCDMQSYDNEQWAKIRSCYFGFIFQSYNLIPYLSCLENIKLPLLYFKCKKHYYSNTLVETINRLDIKEVSSNKPSELSGGQQQRVSIARALVSEPRILLADEPTGALDIRNSEEVINILKEINKDGTTVIIVTHDMSIAELCDRQVSISDGKVINGINEDSVVNDKINHNEIQGYNFPYRMKTVLLNLFFLYKNNKIKLFLSLIGVIVGIATIVLSLSVSESVEKQVISELSRMGNNTVQAASYGEQDGLLIEDTFNKLKTFKEIKYISPYLRTQKKIKRAFKKYDNNISNDASTILGVSHEFKNLIKLQLLIGRLMNQEEVELGQTVVVINEILNKQLFGTHDSIGNKLIIDNMVFTIIGIVKQSDVRTPQPIAWIPYTTFIHRISNSNVINEFHFTAIESDLEKIIIDYLYKITKGSYTFWSDKEYVESLNRVKNLFSIFILSISFISLFVGGSGIMNIMLASVSERYSEIGLRRAIGASKKNILEQFLIESLFVTLLGGFLGVLLSVGTLIVMKNILIDFEIILSSYSIFVGVTFSLFTGLLFGLLPAIKASKLNPIEALSR</sequence>
<evidence type="ECO:0000256" key="2">
    <source>
        <dbReference type="ARBA" id="ARBA00022448"/>
    </source>
</evidence>
<dbReference type="FunFam" id="3.40.50.300:FF:000032">
    <property type="entry name" value="Export ABC transporter ATP-binding protein"/>
    <property type="match status" value="1"/>
</dbReference>
<keyword evidence="3" id="KW-1003">Cell membrane</keyword>
<evidence type="ECO:0000256" key="9">
    <source>
        <dbReference type="ARBA" id="ARBA00023136"/>
    </source>
</evidence>
<evidence type="ECO:0000256" key="11">
    <source>
        <dbReference type="SAM" id="Phobius"/>
    </source>
</evidence>
<dbReference type="EMBL" id="MDBS01000023">
    <property type="protein sequence ID" value="PMP29952.1"/>
    <property type="molecule type" value="Genomic_DNA"/>
</dbReference>
<feature type="transmembrane region" description="Helical" evidence="11">
    <location>
        <begin position="505"/>
        <end position="530"/>
    </location>
</feature>
<keyword evidence="6" id="KW-0547">Nucleotide-binding</keyword>
<dbReference type="Pfam" id="PF02687">
    <property type="entry name" value="FtsX"/>
    <property type="match status" value="1"/>
</dbReference>
<keyword evidence="9 11" id="KW-0472">Membrane</keyword>
<evidence type="ECO:0000256" key="5">
    <source>
        <dbReference type="ARBA" id="ARBA00022692"/>
    </source>
</evidence>
<evidence type="ECO:0000256" key="1">
    <source>
        <dbReference type="ARBA" id="ARBA00004429"/>
    </source>
</evidence>
<dbReference type="GO" id="GO:1902495">
    <property type="term" value="C:transmembrane transporter complex"/>
    <property type="evidence" value="ECO:0007669"/>
    <property type="project" value="UniProtKB-ARBA"/>
</dbReference>
<dbReference type="PANTHER" id="PTHR42798:SF7">
    <property type="entry name" value="ALPHA-D-RIBOSE 1-METHYLPHOSPHONATE 5-TRIPHOSPHATE SYNTHASE SUBUNIT PHNL"/>
    <property type="match status" value="1"/>
</dbReference>
<keyword evidence="8 11" id="KW-1133">Transmembrane helix</keyword>
<dbReference type="InterPro" id="IPR027417">
    <property type="entry name" value="P-loop_NTPase"/>
</dbReference>
<dbReference type="GO" id="GO:0005886">
    <property type="term" value="C:plasma membrane"/>
    <property type="evidence" value="ECO:0007669"/>
    <property type="project" value="UniProtKB-SubCell"/>
</dbReference>
<dbReference type="InterPro" id="IPR025857">
    <property type="entry name" value="MacB_PCD"/>
</dbReference>
<name>A0A7Z1MK71_9VIBR</name>
<gene>
    <name evidence="13" type="ORF">BCS90_00640</name>
</gene>
<evidence type="ECO:0000256" key="6">
    <source>
        <dbReference type="ARBA" id="ARBA00022741"/>
    </source>
</evidence>
<reference evidence="13" key="2">
    <citation type="journal article" date="2018" name="Nature">
        <title>A major lineage of non-tailed dsDNA viruses as unrecognized killers of marine bacteria.</title>
        <authorList>
            <person name="Kauffman K.M."/>
            <person name="Hussain F.A."/>
            <person name="Yang J."/>
            <person name="Arevalo P."/>
            <person name="Brown J.M."/>
            <person name="Chang W.K."/>
            <person name="VanInsberghe D."/>
            <person name="Elsherbini J."/>
            <person name="Sharma R.S."/>
            <person name="Cutler M.B."/>
            <person name="Kelly L."/>
            <person name="Polz M.F."/>
        </authorList>
    </citation>
    <scope>NUCLEOTIDE SEQUENCE</scope>
    <source>
        <strain evidence="13">10N.222.46.E12</strain>
    </source>
</reference>
<dbReference type="InterPro" id="IPR017911">
    <property type="entry name" value="MacB-like_ATP-bd"/>
</dbReference>